<dbReference type="Pfam" id="PF05362">
    <property type="entry name" value="Lon_C"/>
    <property type="match status" value="1"/>
</dbReference>
<evidence type="ECO:0000313" key="4">
    <source>
        <dbReference type="EMBL" id="GIP15416.1"/>
    </source>
</evidence>
<dbReference type="InterPro" id="IPR001478">
    <property type="entry name" value="PDZ"/>
</dbReference>
<evidence type="ECO:0000259" key="2">
    <source>
        <dbReference type="Pfam" id="PF05362"/>
    </source>
</evidence>
<dbReference type="Gene3D" id="3.30.230.10">
    <property type="match status" value="1"/>
</dbReference>
<dbReference type="GO" id="GO:0006508">
    <property type="term" value="P:proteolysis"/>
    <property type="evidence" value="ECO:0007669"/>
    <property type="project" value="InterPro"/>
</dbReference>
<feature type="domain" description="PDZ" evidence="3">
    <location>
        <begin position="259"/>
        <end position="326"/>
    </location>
</feature>
<feature type="transmembrane region" description="Helical" evidence="1">
    <location>
        <begin position="84"/>
        <end position="104"/>
    </location>
</feature>
<dbReference type="SUPFAM" id="SSF54211">
    <property type="entry name" value="Ribosomal protein S5 domain 2-like"/>
    <property type="match status" value="1"/>
</dbReference>
<feature type="transmembrane region" description="Helical" evidence="1">
    <location>
        <begin position="7"/>
        <end position="26"/>
    </location>
</feature>
<feature type="transmembrane region" description="Helical" evidence="1">
    <location>
        <begin position="46"/>
        <end position="63"/>
    </location>
</feature>
<keyword evidence="1" id="KW-0812">Transmembrane</keyword>
<dbReference type="InterPro" id="IPR020568">
    <property type="entry name" value="Ribosomal_Su5_D2-typ_SF"/>
</dbReference>
<evidence type="ECO:0000259" key="3">
    <source>
        <dbReference type="Pfam" id="PF13180"/>
    </source>
</evidence>
<evidence type="ECO:0008006" key="6">
    <source>
        <dbReference type="Google" id="ProtNLM"/>
    </source>
</evidence>
<sequence length="466" mass="50811">MNRSSLRWYYGGFIGILIAVLAFQLIWLPAPLVMQPQLEWISVVDWLYYGLLLIPVCWLIGAWQTLRMKRASLHAAGTSEKRSWMALLPALLIVAVSIVLIILLLNPLQYLQADLALLAVLLLLVGFELLRSRLALKKLLAMFAGYAVALLLLLCPTGYQVTYPAMTMNMNQYAQFTEATASEQQGWIDGVLVFDRPAFPIDWLYAKLLPQVELRKQAADEPGIRETYSQVVQMKNDANQLAAATAWEHAGKGKAILFDGVGVIAVVADSPADGVIYAGDIIESVDNHTIVNHLALQQYMNSQIKPGDQIEIELRRAEQLVTVKLETIAADDDPARPILGIIIQDAYHIELPQGIALSSYLLHAGGPSHGAMLTLALLNQLTAGDITGGLHVAGTGTIEVDGRVGMVGGIPQKAYAVSRTDADVFFVPLEGEAAARAAAPQLNVVAVETFEDIVKWLEQHAPPQAQ</sequence>
<keyword evidence="5" id="KW-1185">Reference proteome</keyword>
<feature type="domain" description="Lon proteolytic" evidence="2">
    <location>
        <begin position="348"/>
        <end position="455"/>
    </location>
</feature>
<accession>A0A919YQB1</accession>
<dbReference type="GO" id="GO:0004252">
    <property type="term" value="F:serine-type endopeptidase activity"/>
    <property type="evidence" value="ECO:0007669"/>
    <property type="project" value="InterPro"/>
</dbReference>
<feature type="transmembrane region" description="Helical" evidence="1">
    <location>
        <begin position="110"/>
        <end position="127"/>
    </location>
</feature>
<protein>
    <recommendedName>
        <fullName evidence="6">PDZ domain-containing protein</fullName>
    </recommendedName>
</protein>
<dbReference type="SUPFAM" id="SSF50156">
    <property type="entry name" value="PDZ domain-like"/>
    <property type="match status" value="1"/>
</dbReference>
<gene>
    <name evidence="4" type="ORF">J40TS1_10580</name>
</gene>
<dbReference type="Proteomes" id="UP000683139">
    <property type="component" value="Unassembled WGS sequence"/>
</dbReference>
<comment type="caution">
    <text evidence="4">The sequence shown here is derived from an EMBL/GenBank/DDBJ whole genome shotgun (WGS) entry which is preliminary data.</text>
</comment>
<organism evidence="4 5">
    <name type="scientific">Paenibacillus montaniterrae</name>
    <dbReference type="NCBI Taxonomy" id="429341"/>
    <lineage>
        <taxon>Bacteria</taxon>
        <taxon>Bacillati</taxon>
        <taxon>Bacillota</taxon>
        <taxon>Bacilli</taxon>
        <taxon>Bacillales</taxon>
        <taxon>Paenibacillaceae</taxon>
        <taxon>Paenibacillus</taxon>
    </lineage>
</organism>
<evidence type="ECO:0000256" key="1">
    <source>
        <dbReference type="SAM" id="Phobius"/>
    </source>
</evidence>
<feature type="transmembrane region" description="Helical" evidence="1">
    <location>
        <begin position="139"/>
        <end position="159"/>
    </location>
</feature>
<dbReference type="InterPro" id="IPR036034">
    <property type="entry name" value="PDZ_sf"/>
</dbReference>
<dbReference type="InterPro" id="IPR008269">
    <property type="entry name" value="Lon_proteolytic"/>
</dbReference>
<dbReference type="AlphaFoldDB" id="A0A919YQB1"/>
<dbReference type="RefSeq" id="WP_213513626.1">
    <property type="nucleotide sequence ID" value="NZ_BOSE01000001.1"/>
</dbReference>
<keyword evidence="1" id="KW-1133">Transmembrane helix</keyword>
<dbReference type="EMBL" id="BOSE01000001">
    <property type="protein sequence ID" value="GIP15416.1"/>
    <property type="molecule type" value="Genomic_DNA"/>
</dbReference>
<name>A0A919YQB1_9BACL</name>
<dbReference type="Pfam" id="PF13180">
    <property type="entry name" value="PDZ_2"/>
    <property type="match status" value="1"/>
</dbReference>
<dbReference type="InterPro" id="IPR014721">
    <property type="entry name" value="Ribsml_uS5_D2-typ_fold_subgr"/>
</dbReference>
<keyword evidence="1" id="KW-0472">Membrane</keyword>
<evidence type="ECO:0000313" key="5">
    <source>
        <dbReference type="Proteomes" id="UP000683139"/>
    </source>
</evidence>
<dbReference type="GO" id="GO:0004176">
    <property type="term" value="F:ATP-dependent peptidase activity"/>
    <property type="evidence" value="ECO:0007669"/>
    <property type="project" value="InterPro"/>
</dbReference>
<proteinExistence type="predicted"/>
<reference evidence="4" key="1">
    <citation type="submission" date="2021-03" db="EMBL/GenBank/DDBJ databases">
        <title>Antimicrobial resistance genes in bacteria isolated from Japanese honey, and their potential for conferring macrolide and lincosamide resistance in the American foulbrood pathogen Paenibacillus larvae.</title>
        <authorList>
            <person name="Okamoto M."/>
            <person name="Kumagai M."/>
            <person name="Kanamori H."/>
            <person name="Takamatsu D."/>
        </authorList>
    </citation>
    <scope>NUCLEOTIDE SEQUENCE</scope>
    <source>
        <strain evidence="4">J40TS1</strain>
    </source>
</reference>